<dbReference type="eggNOG" id="ENOG502ZMBN">
    <property type="taxonomic scope" value="Bacteria"/>
</dbReference>
<feature type="transmembrane region" description="Helical" evidence="1">
    <location>
        <begin position="209"/>
        <end position="235"/>
    </location>
</feature>
<evidence type="ECO:0008006" key="4">
    <source>
        <dbReference type="Google" id="ProtNLM"/>
    </source>
</evidence>
<keyword evidence="1" id="KW-0812">Transmembrane</keyword>
<evidence type="ECO:0000313" key="2">
    <source>
        <dbReference type="EMBL" id="AEE96627.1"/>
    </source>
</evidence>
<dbReference type="EMBL" id="CP002360">
    <property type="protein sequence ID" value="AEE96627.1"/>
    <property type="molecule type" value="Genomic_DNA"/>
</dbReference>
<gene>
    <name evidence="2" type="ordered locus">Mahau_1434</name>
</gene>
<feature type="transmembrane region" description="Helical" evidence="1">
    <location>
        <begin position="179"/>
        <end position="202"/>
    </location>
</feature>
<keyword evidence="1" id="KW-1133">Transmembrane helix</keyword>
<proteinExistence type="predicted"/>
<feature type="transmembrane region" description="Helical" evidence="1">
    <location>
        <begin position="101"/>
        <end position="129"/>
    </location>
</feature>
<accession>F3ZXV7</accession>
<dbReference type="RefSeq" id="WP_013781056.1">
    <property type="nucleotide sequence ID" value="NC_015520.1"/>
</dbReference>
<protein>
    <recommendedName>
        <fullName evidence="4">ABC-2 type transport system permease protein</fullName>
    </recommendedName>
</protein>
<dbReference type="KEGG" id="mas:Mahau_1434"/>
<dbReference type="STRING" id="697281.Mahau_1434"/>
<dbReference type="Proteomes" id="UP000008457">
    <property type="component" value="Chromosome"/>
</dbReference>
<reference evidence="2 3" key="2">
    <citation type="journal article" date="2011" name="Stand. Genomic Sci.">
        <title>Complete genome sequence of Mahella australiensis type strain (50-1 BON).</title>
        <authorList>
            <person name="Sikorski J."/>
            <person name="Teshima H."/>
            <person name="Nolan M."/>
            <person name="Lucas S."/>
            <person name="Hammon N."/>
            <person name="Deshpande S."/>
            <person name="Cheng J.F."/>
            <person name="Pitluck S."/>
            <person name="Liolios K."/>
            <person name="Pagani I."/>
            <person name="Ivanova N."/>
            <person name="Huntemann M."/>
            <person name="Mavromatis K."/>
            <person name="Ovchinikova G."/>
            <person name="Pati A."/>
            <person name="Tapia R."/>
            <person name="Han C."/>
            <person name="Goodwin L."/>
            <person name="Chen A."/>
            <person name="Palaniappan K."/>
            <person name="Land M."/>
            <person name="Hauser L."/>
            <person name="Ngatchou-Djao O.D."/>
            <person name="Rohde M."/>
            <person name="Pukall R."/>
            <person name="Spring S."/>
            <person name="Abt B."/>
            <person name="Goker M."/>
            <person name="Detter J.C."/>
            <person name="Woyke T."/>
            <person name="Bristow J."/>
            <person name="Markowitz V."/>
            <person name="Hugenholtz P."/>
            <person name="Eisen J.A."/>
            <person name="Kyrpides N.C."/>
            <person name="Klenk H.P."/>
            <person name="Lapidus A."/>
        </authorList>
    </citation>
    <scope>NUCLEOTIDE SEQUENCE [LARGE SCALE GENOMIC DNA]</scope>
    <source>
        <strain evidence="3">DSM 15567 / CIP 107919 / 50-1 BON</strain>
    </source>
</reference>
<keyword evidence="3" id="KW-1185">Reference proteome</keyword>
<feature type="transmembrane region" description="Helical" evidence="1">
    <location>
        <begin position="20"/>
        <end position="39"/>
    </location>
</feature>
<sequence>MHNLKEIVLCSKINFKKWIITPRMYVILAIIIIFGYYTFSDIPKIAAYLEVNATPWVFPFFMTHPTMFIIFGSLTTMLYCNAPFADGHMPFLVIRIGRYDWIIGQVLYIYLSSFVYTSCFFLISIFMLLPRIEFTTDWGQLLYAISKSPSEIMEQTGVALNFMPYEELLDILTPIQATILSFTMFWLVTAFIGVLICCFNIVIEEMVGIVAAAIFTGIAYFSAFLGTISLGKWIYYLSPISWSSISYLDWHGTGSMPSPTYAIICLLIAIALLSIISVVVFCKRDLEIHKGEF</sequence>
<reference evidence="3" key="1">
    <citation type="submission" date="2010-11" db="EMBL/GenBank/DDBJ databases">
        <title>The complete genome of Mahella australiensis DSM 15567.</title>
        <authorList>
            <consortium name="US DOE Joint Genome Institute (JGI-PGF)"/>
            <person name="Lucas S."/>
            <person name="Copeland A."/>
            <person name="Lapidus A."/>
            <person name="Bruce D."/>
            <person name="Goodwin L."/>
            <person name="Pitluck S."/>
            <person name="Kyrpides N."/>
            <person name="Mavromatis K."/>
            <person name="Pagani I."/>
            <person name="Ivanova N."/>
            <person name="Teshima H."/>
            <person name="Brettin T."/>
            <person name="Detter J.C."/>
            <person name="Han C."/>
            <person name="Tapia R."/>
            <person name="Land M."/>
            <person name="Hauser L."/>
            <person name="Markowitz V."/>
            <person name="Cheng J.-F."/>
            <person name="Hugenholtz P."/>
            <person name="Woyke T."/>
            <person name="Wu D."/>
            <person name="Spring S."/>
            <person name="Pukall R."/>
            <person name="Steenblock K."/>
            <person name="Schneider S."/>
            <person name="Klenk H.-P."/>
            <person name="Eisen J.A."/>
        </authorList>
    </citation>
    <scope>NUCLEOTIDE SEQUENCE [LARGE SCALE GENOMIC DNA]</scope>
    <source>
        <strain evidence="3">DSM 15567 / CIP 107919 / 50-1 BON</strain>
    </source>
</reference>
<name>F3ZXV7_MAHA5</name>
<keyword evidence="1" id="KW-0472">Membrane</keyword>
<feature type="transmembrane region" description="Helical" evidence="1">
    <location>
        <begin position="261"/>
        <end position="282"/>
    </location>
</feature>
<evidence type="ECO:0000256" key="1">
    <source>
        <dbReference type="SAM" id="Phobius"/>
    </source>
</evidence>
<dbReference type="OrthoDB" id="2846816at2"/>
<evidence type="ECO:0000313" key="3">
    <source>
        <dbReference type="Proteomes" id="UP000008457"/>
    </source>
</evidence>
<dbReference type="AlphaFoldDB" id="F3ZXV7"/>
<organism evidence="2 3">
    <name type="scientific">Mahella australiensis (strain DSM 15567 / CIP 107919 / 50-1 BON)</name>
    <dbReference type="NCBI Taxonomy" id="697281"/>
    <lineage>
        <taxon>Bacteria</taxon>
        <taxon>Bacillati</taxon>
        <taxon>Bacillota</taxon>
        <taxon>Clostridia</taxon>
        <taxon>Thermoanaerobacterales</taxon>
        <taxon>Thermoanaerobacterales Family IV. Incertae Sedis</taxon>
        <taxon>Mahella</taxon>
    </lineage>
</organism>
<feature type="transmembrane region" description="Helical" evidence="1">
    <location>
        <begin position="59"/>
        <end position="80"/>
    </location>
</feature>
<dbReference type="HOGENOM" id="CLU_085295_0_0_9"/>